<keyword evidence="1" id="KW-0812">Transmembrane</keyword>
<dbReference type="AlphaFoldDB" id="A0A7Z7YUP6"/>
<evidence type="ECO:0000313" key="5">
    <source>
        <dbReference type="Proteomes" id="UP000291949"/>
    </source>
</evidence>
<dbReference type="Proteomes" id="UP000538955">
    <property type="component" value="Unassembled WGS sequence"/>
</dbReference>
<accession>A0A7Z7YUP6</accession>
<evidence type="ECO:0000313" key="7">
    <source>
        <dbReference type="Proteomes" id="UP000550736"/>
    </source>
</evidence>
<dbReference type="EMBL" id="JABBLX010000055">
    <property type="protein sequence ID" value="NMK98722.1"/>
    <property type="molecule type" value="Genomic_DNA"/>
</dbReference>
<proteinExistence type="predicted"/>
<keyword evidence="6" id="KW-1185">Reference proteome</keyword>
<feature type="transmembrane region" description="Helical" evidence="1">
    <location>
        <begin position="7"/>
        <end position="24"/>
    </location>
</feature>
<evidence type="ECO:0000256" key="1">
    <source>
        <dbReference type="SAM" id="Phobius"/>
    </source>
</evidence>
<dbReference type="Proteomes" id="UP000550736">
    <property type="component" value="Unassembled WGS sequence"/>
</dbReference>
<feature type="transmembrane region" description="Helical" evidence="1">
    <location>
        <begin position="30"/>
        <end position="49"/>
    </location>
</feature>
<evidence type="ECO:0000313" key="4">
    <source>
        <dbReference type="EMBL" id="TBW75994.1"/>
    </source>
</evidence>
<evidence type="ECO:0000313" key="6">
    <source>
        <dbReference type="Proteomes" id="UP000538955"/>
    </source>
</evidence>
<keyword evidence="1" id="KW-1133">Transmembrane helix</keyword>
<dbReference type="EMBL" id="JABBMI010000091">
    <property type="protein sequence ID" value="NMK55393.1"/>
    <property type="molecule type" value="Genomic_DNA"/>
</dbReference>
<reference evidence="4 5" key="1">
    <citation type="journal article" date="2019" name="Sci. Transl. Med.">
        <title>Quorum sensing between bacterial species on the skin protects against epidermal injury in atopic dermatitis.</title>
        <authorList>
            <person name="Williams M.R."/>
        </authorList>
    </citation>
    <scope>NUCLEOTIDE SEQUENCE [LARGE SCALE GENOMIC DNA]</scope>
    <source>
        <strain evidence="4 5">H8</strain>
    </source>
</reference>
<dbReference type="EMBL" id="SCHC01000003">
    <property type="protein sequence ID" value="TBW75994.1"/>
    <property type="molecule type" value="Genomic_DNA"/>
</dbReference>
<keyword evidence="1" id="KW-0472">Membrane</keyword>
<dbReference type="Proteomes" id="UP000291949">
    <property type="component" value="Unassembled WGS sequence"/>
</dbReference>
<protein>
    <submittedName>
        <fullName evidence="4">Uncharacterized protein</fullName>
    </submittedName>
</protein>
<gene>
    <name evidence="4" type="ORF">EQ811_09095</name>
    <name evidence="3" type="ORF">HHM13_11700</name>
    <name evidence="2" type="ORF">HHM24_11780</name>
</gene>
<feature type="transmembrane region" description="Helical" evidence="1">
    <location>
        <begin position="54"/>
        <end position="72"/>
    </location>
</feature>
<organism evidence="4 5">
    <name type="scientific">Staphylococcus capitis</name>
    <dbReference type="NCBI Taxonomy" id="29388"/>
    <lineage>
        <taxon>Bacteria</taxon>
        <taxon>Bacillati</taxon>
        <taxon>Bacillota</taxon>
        <taxon>Bacilli</taxon>
        <taxon>Bacillales</taxon>
        <taxon>Staphylococcaceae</taxon>
        <taxon>Staphylococcus</taxon>
    </lineage>
</organism>
<sequence>MKDKRILIYIALIITLIRFFIPFHPNFDTLLLWLFILYIIPIILSLIAFKSEKLIATMVIIPNLMGIIYRLVVYVNDLFHLK</sequence>
<dbReference type="RefSeq" id="WP_023349893.1">
    <property type="nucleotide sequence ID" value="NZ_AP014956.1"/>
</dbReference>
<reference evidence="6 7" key="2">
    <citation type="submission" date="2020-04" db="EMBL/GenBank/DDBJ databases">
        <title>The Epidemiology and Molecular Characteristics of Linezolid-Resistant Staphylococcus capitis in Huashan Hospital, Shanghai.</title>
        <authorList>
            <person name="Ding L."/>
            <person name="Li P."/>
            <person name="Yang Y."/>
            <person name="Lin D."/>
            <person name="Xu X."/>
        </authorList>
    </citation>
    <scope>NUCLEOTIDE SEQUENCE [LARGE SCALE GENOMIC DNA]</scope>
    <source>
        <strain evidence="3 7">12-86</strain>
        <strain evidence="2 6">17-84</strain>
    </source>
</reference>
<evidence type="ECO:0000313" key="3">
    <source>
        <dbReference type="EMBL" id="NMK98722.1"/>
    </source>
</evidence>
<evidence type="ECO:0000313" key="2">
    <source>
        <dbReference type="EMBL" id="NMK55393.1"/>
    </source>
</evidence>
<name>A0A7Z7YUP6_STACP</name>
<comment type="caution">
    <text evidence="4">The sequence shown here is derived from an EMBL/GenBank/DDBJ whole genome shotgun (WGS) entry which is preliminary data.</text>
</comment>